<reference evidence="2 3" key="1">
    <citation type="submission" date="2018-07" db="EMBL/GenBank/DDBJ databases">
        <title>Dyella solisilvae sp. nov., isolated from the pine and broad-leaved mixed forest soil.</title>
        <authorList>
            <person name="Gao Z."/>
            <person name="Qiu L."/>
        </authorList>
    </citation>
    <scope>NUCLEOTIDE SEQUENCE [LARGE SCALE GENOMIC DNA]</scope>
    <source>
        <strain evidence="2 3">DHG54</strain>
    </source>
</reference>
<dbReference type="AlphaFoldDB" id="A0A370K2K3"/>
<keyword evidence="1" id="KW-1133">Transmembrane helix</keyword>
<evidence type="ECO:0000313" key="2">
    <source>
        <dbReference type="EMBL" id="RDI96872.1"/>
    </source>
</evidence>
<protein>
    <submittedName>
        <fullName evidence="2">Uncharacterized protein</fullName>
    </submittedName>
</protein>
<evidence type="ECO:0000256" key="1">
    <source>
        <dbReference type="SAM" id="Phobius"/>
    </source>
</evidence>
<sequence length="91" mass="9871">MGAASWVVTMSVAGAFWKSIVEADPSYAAQLYSPPFDQVFYRLGPVNSWVLFRSRAPVAVMGRVRALRVVVVVNMCLAAGFAGSLLCQMAR</sequence>
<feature type="transmembrane region" description="Helical" evidence="1">
    <location>
        <begin position="66"/>
        <end position="87"/>
    </location>
</feature>
<dbReference type="Proteomes" id="UP000254711">
    <property type="component" value="Unassembled WGS sequence"/>
</dbReference>
<name>A0A370K2K3_9GAMM</name>
<gene>
    <name evidence="2" type="ORF">DVT68_19280</name>
</gene>
<keyword evidence="3" id="KW-1185">Reference proteome</keyword>
<evidence type="ECO:0000313" key="3">
    <source>
        <dbReference type="Proteomes" id="UP000254711"/>
    </source>
</evidence>
<keyword evidence="1" id="KW-0812">Transmembrane</keyword>
<proteinExistence type="predicted"/>
<comment type="caution">
    <text evidence="2">The sequence shown here is derived from an EMBL/GenBank/DDBJ whole genome shotgun (WGS) entry which is preliminary data.</text>
</comment>
<dbReference type="EMBL" id="QQSY01000009">
    <property type="protein sequence ID" value="RDI96872.1"/>
    <property type="molecule type" value="Genomic_DNA"/>
</dbReference>
<accession>A0A370K2K3</accession>
<keyword evidence="1" id="KW-0472">Membrane</keyword>
<organism evidence="2 3">
    <name type="scientific">Dyella solisilvae</name>
    <dbReference type="NCBI Taxonomy" id="1920168"/>
    <lineage>
        <taxon>Bacteria</taxon>
        <taxon>Pseudomonadati</taxon>
        <taxon>Pseudomonadota</taxon>
        <taxon>Gammaproteobacteria</taxon>
        <taxon>Lysobacterales</taxon>
        <taxon>Rhodanobacteraceae</taxon>
        <taxon>Dyella</taxon>
    </lineage>
</organism>